<evidence type="ECO:0000256" key="1">
    <source>
        <dbReference type="ARBA" id="ARBA00004496"/>
    </source>
</evidence>
<dbReference type="OrthoDB" id="626167at2759"/>
<reference evidence="7 8" key="1">
    <citation type="submission" date="2021-02" db="EMBL/GenBank/DDBJ databases">
        <title>Porcisia hertigi Genome sequencing and assembly.</title>
        <authorList>
            <person name="Almutairi H."/>
            <person name="Gatherer D."/>
        </authorList>
    </citation>
    <scope>NUCLEOTIDE SEQUENCE [LARGE SCALE GENOMIC DNA]</scope>
    <source>
        <strain evidence="7 8">C119</strain>
    </source>
</reference>
<sequence length="494" mass="54092">MQPALPPLPRKPSAANGLRKPSNRDRGANLSRSRPVGSLSRTAPLGAVERRSAPTALVPLAAASHPTADVSGFPKQFLDQTDGTGEILSSLNLRASLESTPDAAAHTQKQKTSRTKVVDEASAPVVVIGAERDSVPFRLCCEALAEGCVQTYMHLFDLAHRDPVCVDTLSRKFFSIPDDRLAWVQQQLSAVETLRRQSEFASVLTHCHQLANYFESEGDYAEAQWCHSTALQYMTESLDRTLEQKARKAYAMFQERQGHLEEAAALYGAMYSLAVALRDEAAMYLASCCLFRVHQALGDAVKFHDPVTAARHYAKAAEAAERSKSGYDEGAAYSALGDVSEARGDLPLALRYQRNYRTVAQVHELKEQECHATLRVADLAERLGLKIEASTTLQDALRLAKELGAPRELCIATMQLGEAYRSRGQEDCALQCFDESFAAAIETGDQELIDAARIAMGFARGDYYLTHAYGGKGYLHLVCSDIRAQLAWMSSGTL</sequence>
<dbReference type="RefSeq" id="XP_067756698.1">
    <property type="nucleotide sequence ID" value="XM_067900677.1"/>
</dbReference>
<evidence type="ECO:0000256" key="2">
    <source>
        <dbReference type="ARBA" id="ARBA00022490"/>
    </source>
</evidence>
<dbReference type="PANTHER" id="PTHR46630">
    <property type="entry name" value="TETRATRICOPEPTIDE REPEAT PROTEIN 29"/>
    <property type="match status" value="1"/>
</dbReference>
<dbReference type="SUPFAM" id="SSF48452">
    <property type="entry name" value="TPR-like"/>
    <property type="match status" value="2"/>
</dbReference>
<evidence type="ECO:0000256" key="4">
    <source>
        <dbReference type="ARBA" id="ARBA00022803"/>
    </source>
</evidence>
<keyword evidence="2" id="KW-0963">Cytoplasm</keyword>
<dbReference type="Proteomes" id="UP000674318">
    <property type="component" value="Unassembled WGS sequence"/>
</dbReference>
<dbReference type="EMBL" id="JAFJZO010000025">
    <property type="protein sequence ID" value="KAG5502926.1"/>
    <property type="molecule type" value="Genomic_DNA"/>
</dbReference>
<keyword evidence="3" id="KW-0677">Repeat</keyword>
<evidence type="ECO:0000256" key="5">
    <source>
        <dbReference type="ARBA" id="ARBA00040665"/>
    </source>
</evidence>
<keyword evidence="8" id="KW-1185">Reference proteome</keyword>
<dbReference type="Gene3D" id="1.25.40.10">
    <property type="entry name" value="Tetratricopeptide repeat domain"/>
    <property type="match status" value="2"/>
</dbReference>
<accession>A0A836L8H9</accession>
<evidence type="ECO:0000313" key="8">
    <source>
        <dbReference type="Proteomes" id="UP000674318"/>
    </source>
</evidence>
<gene>
    <name evidence="7" type="ORF">JKF63_04699</name>
</gene>
<feature type="compositionally biased region" description="Pro residues" evidence="6">
    <location>
        <begin position="1"/>
        <end position="10"/>
    </location>
</feature>
<keyword evidence="4" id="KW-0802">TPR repeat</keyword>
<proteinExistence type="predicted"/>
<dbReference type="GeneID" id="94290754"/>
<evidence type="ECO:0000256" key="3">
    <source>
        <dbReference type="ARBA" id="ARBA00022737"/>
    </source>
</evidence>
<dbReference type="InterPro" id="IPR011990">
    <property type="entry name" value="TPR-like_helical_dom_sf"/>
</dbReference>
<comment type="caution">
    <text evidence="7">The sequence shown here is derived from an EMBL/GenBank/DDBJ whole genome shotgun (WGS) entry which is preliminary data.</text>
</comment>
<dbReference type="AlphaFoldDB" id="A0A836L8H9"/>
<organism evidence="7 8">
    <name type="scientific">Porcisia hertigi</name>
    <dbReference type="NCBI Taxonomy" id="2761500"/>
    <lineage>
        <taxon>Eukaryota</taxon>
        <taxon>Discoba</taxon>
        <taxon>Euglenozoa</taxon>
        <taxon>Kinetoplastea</taxon>
        <taxon>Metakinetoplastina</taxon>
        <taxon>Trypanosomatida</taxon>
        <taxon>Trypanosomatidae</taxon>
        <taxon>Leishmaniinae</taxon>
        <taxon>Porcisia</taxon>
    </lineage>
</organism>
<dbReference type="GO" id="GO:0003341">
    <property type="term" value="P:cilium movement"/>
    <property type="evidence" value="ECO:0007669"/>
    <property type="project" value="TreeGrafter"/>
</dbReference>
<dbReference type="KEGG" id="phet:94290754"/>
<dbReference type="GO" id="GO:0005737">
    <property type="term" value="C:cytoplasm"/>
    <property type="evidence" value="ECO:0007669"/>
    <property type="project" value="UniProtKB-SubCell"/>
</dbReference>
<comment type="subcellular location">
    <subcellularLocation>
        <location evidence="1">Cytoplasm</location>
    </subcellularLocation>
</comment>
<evidence type="ECO:0000256" key="6">
    <source>
        <dbReference type="SAM" id="MobiDB-lite"/>
    </source>
</evidence>
<dbReference type="InterPro" id="IPR051476">
    <property type="entry name" value="Bac_ResReg_Asp_Phosphatase"/>
</dbReference>
<protein>
    <recommendedName>
        <fullName evidence="5">Tetratricopeptide repeat protein 29</fullName>
    </recommendedName>
</protein>
<evidence type="ECO:0000313" key="7">
    <source>
        <dbReference type="EMBL" id="KAG5502926.1"/>
    </source>
</evidence>
<name>A0A836L8H9_9TRYP</name>
<dbReference type="GO" id="GO:0005929">
    <property type="term" value="C:cilium"/>
    <property type="evidence" value="ECO:0007669"/>
    <property type="project" value="TreeGrafter"/>
</dbReference>
<feature type="region of interest" description="Disordered" evidence="6">
    <location>
        <begin position="1"/>
        <end position="50"/>
    </location>
</feature>
<dbReference type="PANTHER" id="PTHR46630:SF1">
    <property type="entry name" value="TETRATRICOPEPTIDE REPEAT PROTEIN 29"/>
    <property type="match status" value="1"/>
</dbReference>